<accession>A0A0D2B2H1</accession>
<dbReference type="AlphaFoldDB" id="A0A0D2B2H1"/>
<proteinExistence type="predicted"/>
<dbReference type="EMBL" id="KN847497">
    <property type="protein sequence ID" value="KIW12810.1"/>
    <property type="molecule type" value="Genomic_DNA"/>
</dbReference>
<evidence type="ECO:0000313" key="3">
    <source>
        <dbReference type="Proteomes" id="UP000053328"/>
    </source>
</evidence>
<dbReference type="HOGENOM" id="CLU_027514_0_0_1"/>
<dbReference type="PANTHER" id="PTHR42037">
    <property type="match status" value="1"/>
</dbReference>
<keyword evidence="3" id="KW-1185">Reference proteome</keyword>
<protein>
    <submittedName>
        <fullName evidence="2">Uncharacterized protein</fullName>
    </submittedName>
</protein>
<dbReference type="InterPro" id="IPR027796">
    <property type="entry name" value="OTT_1508_deam-like"/>
</dbReference>
<dbReference type="Proteomes" id="UP000053328">
    <property type="component" value="Unassembled WGS sequence"/>
</dbReference>
<dbReference type="PANTHER" id="PTHR42037:SF1">
    <property type="match status" value="1"/>
</dbReference>
<dbReference type="Pfam" id="PF14441">
    <property type="entry name" value="OTT_1508_deam"/>
    <property type="match status" value="1"/>
</dbReference>
<feature type="region of interest" description="Disordered" evidence="1">
    <location>
        <begin position="1"/>
        <end position="23"/>
    </location>
</feature>
<evidence type="ECO:0000256" key="1">
    <source>
        <dbReference type="SAM" id="MobiDB-lite"/>
    </source>
</evidence>
<organism evidence="2 3">
    <name type="scientific">Exophiala spinifera</name>
    <dbReference type="NCBI Taxonomy" id="91928"/>
    <lineage>
        <taxon>Eukaryota</taxon>
        <taxon>Fungi</taxon>
        <taxon>Dikarya</taxon>
        <taxon>Ascomycota</taxon>
        <taxon>Pezizomycotina</taxon>
        <taxon>Eurotiomycetes</taxon>
        <taxon>Chaetothyriomycetidae</taxon>
        <taxon>Chaetothyriales</taxon>
        <taxon>Herpotrichiellaceae</taxon>
        <taxon>Exophiala</taxon>
    </lineage>
</organism>
<evidence type="ECO:0000313" key="2">
    <source>
        <dbReference type="EMBL" id="KIW12810.1"/>
    </source>
</evidence>
<dbReference type="VEuPathDB" id="FungiDB:PV08_07997"/>
<dbReference type="GeneID" id="27335080"/>
<reference evidence="2 3" key="1">
    <citation type="submission" date="2015-01" db="EMBL/GenBank/DDBJ databases">
        <title>The Genome Sequence of Exophiala spinifera CBS89968.</title>
        <authorList>
            <consortium name="The Broad Institute Genomics Platform"/>
            <person name="Cuomo C."/>
            <person name="de Hoog S."/>
            <person name="Gorbushina A."/>
            <person name="Stielow B."/>
            <person name="Teixiera M."/>
            <person name="Abouelleil A."/>
            <person name="Chapman S.B."/>
            <person name="Priest M."/>
            <person name="Young S.K."/>
            <person name="Wortman J."/>
            <person name="Nusbaum C."/>
            <person name="Birren B."/>
        </authorList>
    </citation>
    <scope>NUCLEOTIDE SEQUENCE [LARGE SCALE GENOMIC DNA]</scope>
    <source>
        <strain evidence="2 3">CBS 89968</strain>
    </source>
</reference>
<name>A0A0D2B2H1_9EURO</name>
<dbReference type="OrthoDB" id="4851849at2759"/>
<sequence>MSVSTAPRWPRAMGQNGTSDSSVSTWEPLFQSVAAKLYPRLALFKALAGFKDAHRQREPSGDVICEARRDFLGSFAYLCDTDKGGATVTAAALQKLLHSNILWLAANEGMDKETISYAERILQKLKELESRPPKAVHEEIFRLVVDRCTPRINFYISKLKMYARNCRMQMRQEMPSERVSDLRSKLKKLAEPPPSMTLADLVDRCHAMRGADIDEIRKRSKKRDDDFRELAHYIGRVGATRSSTNAVVDGMLKVPSLRKISGIRPISAPETREMSVGQGFTSPYEIVWAICKESPYPHPVQMKSALHAVVDFDHPLNGEIRDSLASRPSIVTRVHAELQIADRFSRDRYEFVDGDMYIGCSKPACYFCHRWLGHHKLKFVLPATHDKIIVGCRGPDDDVKNRGVTVLTEMYKKVCGSLNQDILEFLLKVQDGEAQVRHHYMSTEGSSRAPSRI</sequence>
<dbReference type="STRING" id="91928.A0A0D2B2H1"/>
<gene>
    <name evidence="2" type="ORF">PV08_07997</name>
</gene>
<dbReference type="RefSeq" id="XP_016233026.1">
    <property type="nucleotide sequence ID" value="XM_016382323.1"/>
</dbReference>